<dbReference type="InterPro" id="IPR039551">
    <property type="entry name" value="Cho/carn_acyl_trans"/>
</dbReference>
<sequence>MEMANGTQDGPIEDGLKNSEVESGWYDFNLPRPGVPSLEHTFERYLQYSKVLAEPLRIPIEDVELAVSKYFPVAEQMQHELKKLAESEENWINLFWLPEMYLKQRYPLPVNSNPAYIFPKQQFEDEEDQLDYAAWMVCGLMEYKDKIDKKSIPREHSTSKAGRSPLCMDQCDRILSCYREPAESMDVIHNRRINPDIYTDSDNEHILVMCNRQAFVVFTRLQSRNLTQNEIFDQLNRVCQMAENRSEETIIPIGASTIGNRESAASFWAIMKEVPTNIVSLNWIRSATFVLCLDKNESTHMSLTGDRLNWQENAGLQLLHGFGSYNNGLNRWYDATIQLIVSRTGCCGLCIEHSVAEGIVIINMCESAMRFAEERKGRRKFNKKENQNGLTPQPRPLSWVVNDEAQGILKKQRTEFDQLAKDLQLRVLTFDEFGKELIKSICFGPDGFVQLCMQLAHYRLHGQLVSTYESATIRRFRYGRVDNIRAATPEALAFAKCMMDPKATQNVNGDGIDNHLCALEVLTRQAVNNGTLAEMPELFRQTMWTELMRFPLSTSQVTTSPEFVGCYLCYGPVVQDGYGCAYNIQSDKIILAVSSYKSNARTDIGGFVANLAHALRDIAALFTSNQ</sequence>
<dbReference type="InterPro" id="IPR000542">
    <property type="entry name" value="Carn_acyl_trans"/>
</dbReference>
<evidence type="ECO:0000256" key="7">
    <source>
        <dbReference type="PIRSR" id="PIRSR600542-1"/>
    </source>
</evidence>
<evidence type="ECO:0000256" key="3">
    <source>
        <dbReference type="ARBA" id="ARBA00022979"/>
    </source>
</evidence>
<dbReference type="PANTHER" id="PTHR22589:SF14">
    <property type="entry name" value="CHOLINE O-ACETYLTRANSFERASE"/>
    <property type="match status" value="1"/>
</dbReference>
<accession>A0AAD4MW80</accession>
<dbReference type="GO" id="GO:0008292">
    <property type="term" value="P:acetylcholine biosynthetic process"/>
    <property type="evidence" value="ECO:0007669"/>
    <property type="project" value="TreeGrafter"/>
</dbReference>
<feature type="domain" description="Choline/carnitine acyltransferase" evidence="8">
    <location>
        <begin position="35"/>
        <end position="611"/>
    </location>
</feature>
<keyword evidence="10" id="KW-1185">Reference proteome</keyword>
<feature type="active site" description="Proton acceptor" evidence="7">
    <location>
        <position position="353"/>
    </location>
</feature>
<dbReference type="PANTHER" id="PTHR22589">
    <property type="entry name" value="CARNITINE O-ACYLTRANSFERASE"/>
    <property type="match status" value="1"/>
</dbReference>
<dbReference type="EMBL" id="JAKKPZ010000035">
    <property type="protein sequence ID" value="KAI1708483.1"/>
    <property type="molecule type" value="Genomic_DNA"/>
</dbReference>
<comment type="caution">
    <text evidence="9">The sequence shown here is derived from an EMBL/GenBank/DDBJ whole genome shotgun (WGS) entry which is preliminary data.</text>
</comment>
<dbReference type="GO" id="GO:0007274">
    <property type="term" value="P:neuromuscular synaptic transmission"/>
    <property type="evidence" value="ECO:0007669"/>
    <property type="project" value="TreeGrafter"/>
</dbReference>
<evidence type="ECO:0000256" key="1">
    <source>
        <dbReference type="ARBA" id="ARBA00005232"/>
    </source>
</evidence>
<dbReference type="AlphaFoldDB" id="A0AAD4MW80"/>
<evidence type="ECO:0000256" key="2">
    <source>
        <dbReference type="ARBA" id="ARBA00022679"/>
    </source>
</evidence>
<dbReference type="GO" id="GO:0045202">
    <property type="term" value="C:synapse"/>
    <property type="evidence" value="ECO:0007669"/>
    <property type="project" value="GOC"/>
</dbReference>
<keyword evidence="3" id="KW-0530">Neurotransmitter biosynthesis</keyword>
<dbReference type="GO" id="GO:0005737">
    <property type="term" value="C:cytoplasm"/>
    <property type="evidence" value="ECO:0007669"/>
    <property type="project" value="TreeGrafter"/>
</dbReference>
<dbReference type="EC" id="2.3.1.6" evidence="5"/>
<protein>
    <recommendedName>
        <fullName evidence="6">Choline O-acetyltransferase</fullName>
        <ecNumber evidence="5">2.3.1.6</ecNumber>
    </recommendedName>
</protein>
<evidence type="ECO:0000256" key="5">
    <source>
        <dbReference type="ARBA" id="ARBA00039091"/>
    </source>
</evidence>
<dbReference type="SUPFAM" id="SSF52777">
    <property type="entry name" value="CoA-dependent acyltransferases"/>
    <property type="match status" value="2"/>
</dbReference>
<dbReference type="GO" id="GO:0043005">
    <property type="term" value="C:neuron projection"/>
    <property type="evidence" value="ECO:0007669"/>
    <property type="project" value="TreeGrafter"/>
</dbReference>
<name>A0AAD4MW80_9BILA</name>
<keyword evidence="2" id="KW-0808">Transferase</keyword>
<dbReference type="Proteomes" id="UP001201812">
    <property type="component" value="Unassembled WGS sequence"/>
</dbReference>
<keyword evidence="4" id="KW-0012">Acyltransferase</keyword>
<evidence type="ECO:0000256" key="4">
    <source>
        <dbReference type="ARBA" id="ARBA00023315"/>
    </source>
</evidence>
<gene>
    <name evidence="9" type="ORF">DdX_11871</name>
</gene>
<evidence type="ECO:0000313" key="9">
    <source>
        <dbReference type="EMBL" id="KAI1708483.1"/>
    </source>
</evidence>
<reference evidence="9" key="1">
    <citation type="submission" date="2022-01" db="EMBL/GenBank/DDBJ databases">
        <title>Genome Sequence Resource for Two Populations of Ditylenchus destructor, the Migratory Endoparasitic Phytonematode.</title>
        <authorList>
            <person name="Zhang H."/>
            <person name="Lin R."/>
            <person name="Xie B."/>
        </authorList>
    </citation>
    <scope>NUCLEOTIDE SEQUENCE</scope>
    <source>
        <strain evidence="9">BazhouSP</strain>
    </source>
</reference>
<organism evidence="9 10">
    <name type="scientific">Ditylenchus destructor</name>
    <dbReference type="NCBI Taxonomy" id="166010"/>
    <lineage>
        <taxon>Eukaryota</taxon>
        <taxon>Metazoa</taxon>
        <taxon>Ecdysozoa</taxon>
        <taxon>Nematoda</taxon>
        <taxon>Chromadorea</taxon>
        <taxon>Rhabditida</taxon>
        <taxon>Tylenchina</taxon>
        <taxon>Tylenchomorpha</taxon>
        <taxon>Sphaerularioidea</taxon>
        <taxon>Anguinidae</taxon>
        <taxon>Anguininae</taxon>
        <taxon>Ditylenchus</taxon>
    </lineage>
</organism>
<proteinExistence type="inferred from homology"/>
<evidence type="ECO:0000313" key="10">
    <source>
        <dbReference type="Proteomes" id="UP001201812"/>
    </source>
</evidence>
<dbReference type="InterPro" id="IPR042231">
    <property type="entry name" value="Cho/carn_acyl_trans_2"/>
</dbReference>
<evidence type="ECO:0000256" key="6">
    <source>
        <dbReference type="ARBA" id="ARBA00040495"/>
    </source>
</evidence>
<dbReference type="Pfam" id="PF00755">
    <property type="entry name" value="Carn_acyltransf"/>
    <property type="match status" value="1"/>
</dbReference>
<dbReference type="InterPro" id="IPR023213">
    <property type="entry name" value="CAT-like_dom_sf"/>
</dbReference>
<dbReference type="GO" id="GO:0004102">
    <property type="term" value="F:choline O-acetyltransferase activity"/>
    <property type="evidence" value="ECO:0007669"/>
    <property type="project" value="UniProtKB-EC"/>
</dbReference>
<dbReference type="Gene3D" id="3.30.559.10">
    <property type="entry name" value="Chloramphenicol acetyltransferase-like domain"/>
    <property type="match status" value="1"/>
</dbReference>
<comment type="similarity">
    <text evidence="1">Belongs to the carnitine/choline acetyltransferase family.</text>
</comment>
<dbReference type="Gene3D" id="3.30.559.70">
    <property type="entry name" value="Choline/Carnitine o-acyltransferase, domain 2"/>
    <property type="match status" value="1"/>
</dbReference>
<evidence type="ECO:0000259" key="8">
    <source>
        <dbReference type="Pfam" id="PF00755"/>
    </source>
</evidence>